<comment type="caution">
    <text evidence="2">The sequence shown here is derived from an EMBL/GenBank/DDBJ whole genome shotgun (WGS) entry which is preliminary data.</text>
</comment>
<dbReference type="EMBL" id="PVTD01000014">
    <property type="protein sequence ID" value="PRY20240.1"/>
    <property type="molecule type" value="Genomic_DNA"/>
</dbReference>
<evidence type="ECO:0008006" key="4">
    <source>
        <dbReference type="Google" id="ProtNLM"/>
    </source>
</evidence>
<dbReference type="InterPro" id="IPR027417">
    <property type="entry name" value="P-loop_NTPase"/>
</dbReference>
<evidence type="ECO:0000313" key="3">
    <source>
        <dbReference type="Proteomes" id="UP000239480"/>
    </source>
</evidence>
<reference evidence="2 3" key="1">
    <citation type="submission" date="2018-03" db="EMBL/GenBank/DDBJ databases">
        <title>Genomic Encyclopedia of Archaeal and Bacterial Type Strains, Phase II (KMG-II): from individual species to whole genera.</title>
        <authorList>
            <person name="Goeker M."/>
        </authorList>
    </citation>
    <scope>NUCLEOTIDE SEQUENCE [LARGE SCALE GENOMIC DNA]</scope>
    <source>
        <strain evidence="2 3">DSM 29328</strain>
    </source>
</reference>
<dbReference type="Proteomes" id="UP000239480">
    <property type="component" value="Unassembled WGS sequence"/>
</dbReference>
<sequence length="349" mass="39398">MGLALTPFQVHDDRPNLALWVRLDRVHFQSVGTGRSGLVRAAGRSPTGQQASVTDEKTHRRGTNRMADYSHMEFEVKTRLLLPRSRIHVQSLYIFNMYRAGSSLMEAIVESIAAVTPFTAYNIVRALDDAGVSLIDPVDYSRNTLFLDDAFHALDRIADLGGYIYYGFREVPHGYATRFDHVAAAVLLVRDPRDVLISQYSAVAKHVVSGAAGADIMKLREKTENMQREEFITSDESIAFARRIVNCYRPMIEKGMAVLRYEDFFEGSEFQRHRLVETVVDCLADYFPEPPDVEKIAANLEIRIENSKALRGHGTAGTHGMHRSLSRDCQEALVQHLRPELELLNYPLS</sequence>
<evidence type="ECO:0000256" key="1">
    <source>
        <dbReference type="SAM" id="MobiDB-lite"/>
    </source>
</evidence>
<gene>
    <name evidence="2" type="ORF">CLV78_11425</name>
</gene>
<feature type="region of interest" description="Disordered" evidence="1">
    <location>
        <begin position="41"/>
        <end position="60"/>
    </location>
</feature>
<evidence type="ECO:0000313" key="2">
    <source>
        <dbReference type="EMBL" id="PRY20240.1"/>
    </source>
</evidence>
<dbReference type="SUPFAM" id="SSF52540">
    <property type="entry name" value="P-loop containing nucleoside triphosphate hydrolases"/>
    <property type="match status" value="1"/>
</dbReference>
<accession>A0A2T0RGK7</accession>
<keyword evidence="3" id="KW-1185">Reference proteome</keyword>
<organism evidence="2 3">
    <name type="scientific">Aliiruegeria haliotis</name>
    <dbReference type="NCBI Taxonomy" id="1280846"/>
    <lineage>
        <taxon>Bacteria</taxon>
        <taxon>Pseudomonadati</taxon>
        <taxon>Pseudomonadota</taxon>
        <taxon>Alphaproteobacteria</taxon>
        <taxon>Rhodobacterales</taxon>
        <taxon>Roseobacteraceae</taxon>
        <taxon>Aliiruegeria</taxon>
    </lineage>
</organism>
<dbReference type="Gene3D" id="3.40.50.300">
    <property type="entry name" value="P-loop containing nucleotide triphosphate hydrolases"/>
    <property type="match status" value="1"/>
</dbReference>
<dbReference type="AlphaFoldDB" id="A0A2T0RGK7"/>
<proteinExistence type="predicted"/>
<protein>
    <recommendedName>
        <fullName evidence="4">Sulfotransferase domain-containing protein</fullName>
    </recommendedName>
</protein>
<name>A0A2T0RGK7_9RHOB</name>